<dbReference type="NCBIfam" id="TIGR00797">
    <property type="entry name" value="matE"/>
    <property type="match status" value="1"/>
</dbReference>
<evidence type="ECO:0000256" key="6">
    <source>
        <dbReference type="ARBA" id="ARBA00023136"/>
    </source>
</evidence>
<keyword evidence="3" id="KW-1003">Cell membrane</keyword>
<dbReference type="CDD" id="cd13138">
    <property type="entry name" value="MATE_yoeA_like"/>
    <property type="match status" value="1"/>
</dbReference>
<keyword evidence="5 7" id="KW-1133">Transmembrane helix</keyword>
<evidence type="ECO:0000256" key="7">
    <source>
        <dbReference type="SAM" id="Phobius"/>
    </source>
</evidence>
<feature type="transmembrane region" description="Helical" evidence="7">
    <location>
        <begin position="49"/>
        <end position="72"/>
    </location>
</feature>
<organism evidence="8 9">
    <name type="scientific">Acinetobacter boissieri</name>
    <dbReference type="NCBI Taxonomy" id="1219383"/>
    <lineage>
        <taxon>Bacteria</taxon>
        <taxon>Pseudomonadati</taxon>
        <taxon>Pseudomonadota</taxon>
        <taxon>Gammaproteobacteria</taxon>
        <taxon>Moraxellales</taxon>
        <taxon>Moraxellaceae</taxon>
        <taxon>Acinetobacter</taxon>
    </lineage>
</organism>
<evidence type="ECO:0000256" key="5">
    <source>
        <dbReference type="ARBA" id="ARBA00022989"/>
    </source>
</evidence>
<keyword evidence="4 7" id="KW-0812">Transmembrane</keyword>
<dbReference type="OrthoDB" id="9806302at2"/>
<evidence type="ECO:0000256" key="4">
    <source>
        <dbReference type="ARBA" id="ARBA00022692"/>
    </source>
</evidence>
<keyword evidence="2" id="KW-0813">Transport</keyword>
<dbReference type="GO" id="GO:0015297">
    <property type="term" value="F:antiporter activity"/>
    <property type="evidence" value="ECO:0007669"/>
    <property type="project" value="InterPro"/>
</dbReference>
<dbReference type="InterPro" id="IPR002528">
    <property type="entry name" value="MATE_fam"/>
</dbReference>
<gene>
    <name evidence="8" type="ORF">SAMN05421733_101294</name>
</gene>
<feature type="transmembrane region" description="Helical" evidence="7">
    <location>
        <begin position="165"/>
        <end position="185"/>
    </location>
</feature>
<dbReference type="InterPro" id="IPR048279">
    <property type="entry name" value="MdtK-like"/>
</dbReference>
<evidence type="ECO:0000313" key="9">
    <source>
        <dbReference type="Proteomes" id="UP000242501"/>
    </source>
</evidence>
<feature type="transmembrane region" description="Helical" evidence="7">
    <location>
        <begin position="364"/>
        <end position="384"/>
    </location>
</feature>
<dbReference type="AlphaFoldDB" id="A0A1G6GJT0"/>
<dbReference type="Pfam" id="PF01554">
    <property type="entry name" value="MatE"/>
    <property type="match status" value="2"/>
</dbReference>
<dbReference type="RefSeq" id="WP_092746554.1">
    <property type="nucleotide sequence ID" value="NZ_FMYL01000001.1"/>
</dbReference>
<feature type="transmembrane region" description="Helical" evidence="7">
    <location>
        <begin position="423"/>
        <end position="441"/>
    </location>
</feature>
<dbReference type="STRING" id="1219383.SAMN05421733_101294"/>
<dbReference type="PIRSF" id="PIRSF006603">
    <property type="entry name" value="DinF"/>
    <property type="match status" value="1"/>
</dbReference>
<evidence type="ECO:0000313" key="8">
    <source>
        <dbReference type="EMBL" id="SDB82257.1"/>
    </source>
</evidence>
<dbReference type="InterPro" id="IPR052031">
    <property type="entry name" value="Membrane_Transporter-Flippase"/>
</dbReference>
<dbReference type="Proteomes" id="UP000242501">
    <property type="component" value="Unassembled WGS sequence"/>
</dbReference>
<feature type="transmembrane region" description="Helical" evidence="7">
    <location>
        <begin position="245"/>
        <end position="270"/>
    </location>
</feature>
<feature type="transmembrane region" description="Helical" evidence="7">
    <location>
        <begin position="197"/>
        <end position="218"/>
    </location>
</feature>
<accession>A0A1G6GJT0</accession>
<dbReference type="PANTHER" id="PTHR43549">
    <property type="entry name" value="MULTIDRUG RESISTANCE PROTEIN YPNP-RELATED"/>
    <property type="match status" value="1"/>
</dbReference>
<feature type="transmembrane region" description="Helical" evidence="7">
    <location>
        <begin position="12"/>
        <end position="29"/>
    </location>
</feature>
<dbReference type="EMBL" id="FMYL01000001">
    <property type="protein sequence ID" value="SDB82257.1"/>
    <property type="molecule type" value="Genomic_DNA"/>
</dbReference>
<feature type="transmembrane region" description="Helical" evidence="7">
    <location>
        <begin position="135"/>
        <end position="153"/>
    </location>
</feature>
<name>A0A1G6GJT0_9GAMM</name>
<proteinExistence type="predicted"/>
<keyword evidence="6 7" id="KW-0472">Membrane</keyword>
<keyword evidence="9" id="KW-1185">Reference proteome</keyword>
<dbReference type="GO" id="GO:0005886">
    <property type="term" value="C:plasma membrane"/>
    <property type="evidence" value="ECO:0007669"/>
    <property type="project" value="UniProtKB-SubCell"/>
</dbReference>
<evidence type="ECO:0000256" key="3">
    <source>
        <dbReference type="ARBA" id="ARBA00022475"/>
    </source>
</evidence>
<reference evidence="9" key="1">
    <citation type="submission" date="2016-09" db="EMBL/GenBank/DDBJ databases">
        <authorList>
            <person name="Varghese N."/>
            <person name="Submissions S."/>
        </authorList>
    </citation>
    <scope>NUCLEOTIDE SEQUENCE [LARGE SCALE GENOMIC DNA]</scope>
    <source>
        <strain evidence="9">ANC 4422</strain>
    </source>
</reference>
<comment type="subcellular location">
    <subcellularLocation>
        <location evidence="1">Cell inner membrane</location>
        <topology evidence="1">Multi-pass membrane protein</topology>
    </subcellularLocation>
</comment>
<protein>
    <submittedName>
        <fullName evidence="8">Putative efflux protein, MATE family</fullName>
    </submittedName>
</protein>
<feature type="transmembrane region" description="Helical" evidence="7">
    <location>
        <begin position="324"/>
        <end position="344"/>
    </location>
</feature>
<feature type="transmembrane region" description="Helical" evidence="7">
    <location>
        <begin position="290"/>
        <end position="312"/>
    </location>
</feature>
<feature type="transmembrane region" description="Helical" evidence="7">
    <location>
        <begin position="93"/>
        <end position="115"/>
    </location>
</feature>
<dbReference type="GO" id="GO:0042910">
    <property type="term" value="F:xenobiotic transmembrane transporter activity"/>
    <property type="evidence" value="ECO:0007669"/>
    <property type="project" value="InterPro"/>
</dbReference>
<evidence type="ECO:0000256" key="2">
    <source>
        <dbReference type="ARBA" id="ARBA00022448"/>
    </source>
</evidence>
<sequence length="454" mass="49284">MSKPLVANNKPLFQTFILFVLPLIATNILQNLSGTMNTIFVGQMLGVHAVAAIAVFFPILFSMMAFIIGLSSGASVLVGQAWGAKDLEKVRQVVGTTLFMTLILGTVIALLGGTFTPQIVQFLGVSNDVQHLSIPYVRTMLFASPLIFIYIIYTSLLRGVGDSLTPLFALIMTCMIGLVVTPTLIKGYFGLPQLGTTAPAVASILSNIAVLLFLIFYLNYKNHALKPNFALIKDIRFHKILAPKVLKLGIPTGIQMITTSLSGLVIVRLINSFGADATAAYGAINQVMNYIQFPTLSVAIAASIFASQAIGAGKSDQLEQVTKTAVLTSLGITGSLVIIAYLIADHLLQLFLTDPQVIILGKTLLYTVLWAVLFFGMSTIFASIMRASGTVNVPMLINIGTILCIELPCAYLFSHFWGLQGIWIAYALSFVCLSILQYGYYRLVWKKKPIQRLV</sequence>
<evidence type="ECO:0000256" key="1">
    <source>
        <dbReference type="ARBA" id="ARBA00004429"/>
    </source>
</evidence>
<feature type="transmembrane region" description="Helical" evidence="7">
    <location>
        <begin position="396"/>
        <end position="417"/>
    </location>
</feature>
<dbReference type="PANTHER" id="PTHR43549:SF3">
    <property type="entry name" value="MULTIDRUG RESISTANCE PROTEIN YPNP-RELATED"/>
    <property type="match status" value="1"/>
</dbReference>